<evidence type="ECO:0000313" key="13">
    <source>
        <dbReference type="Proteomes" id="UP000094379"/>
    </source>
</evidence>
<evidence type="ECO:0000256" key="6">
    <source>
        <dbReference type="ARBA" id="ARBA00022723"/>
    </source>
</evidence>
<feature type="domain" description="Radical SAM core" evidence="11">
    <location>
        <begin position="15"/>
        <end position="248"/>
    </location>
</feature>
<comment type="subcellular location">
    <subcellularLocation>
        <location evidence="10">Cytoplasm</location>
    </subcellularLocation>
</comment>
<evidence type="ECO:0000256" key="7">
    <source>
        <dbReference type="ARBA" id="ARBA00023004"/>
    </source>
</evidence>
<evidence type="ECO:0000313" key="12">
    <source>
        <dbReference type="EMBL" id="ODN67988.1"/>
    </source>
</evidence>
<evidence type="ECO:0000256" key="2">
    <source>
        <dbReference type="ARBA" id="ARBA00006100"/>
    </source>
</evidence>
<proteinExistence type="inferred from homology"/>
<comment type="similarity">
    <text evidence="2">Belongs to the anaerobic coproporphyrinogen-III oxidase family. HemW subfamily.</text>
</comment>
<comment type="caution">
    <text evidence="12">The sequence shown here is derived from an EMBL/GenBank/DDBJ whole genome shotgun (WGS) entry which is preliminary data.</text>
</comment>
<dbReference type="NCBIfam" id="TIGR00539">
    <property type="entry name" value="hemN_rel"/>
    <property type="match status" value="1"/>
</dbReference>
<dbReference type="AlphaFoldDB" id="A0A1E3GV86"/>
<dbReference type="GO" id="GO:0006779">
    <property type="term" value="P:porphyrin-containing compound biosynthetic process"/>
    <property type="evidence" value="ECO:0007669"/>
    <property type="project" value="InterPro"/>
</dbReference>
<dbReference type="InterPro" id="IPR034505">
    <property type="entry name" value="Coproporphyrinogen-III_oxidase"/>
</dbReference>
<dbReference type="GO" id="GO:0004109">
    <property type="term" value="F:coproporphyrinogen oxidase activity"/>
    <property type="evidence" value="ECO:0007669"/>
    <property type="project" value="InterPro"/>
</dbReference>
<dbReference type="SFLD" id="SFLDG01082">
    <property type="entry name" value="B12-binding_domain_containing"/>
    <property type="match status" value="1"/>
</dbReference>
<dbReference type="InterPro" id="IPR006638">
    <property type="entry name" value="Elp3/MiaA/NifB-like_rSAM"/>
</dbReference>
<dbReference type="SFLD" id="SFLDF00562">
    <property type="entry name" value="HemN-like__clustered_with_heat"/>
    <property type="match status" value="1"/>
</dbReference>
<dbReference type="Proteomes" id="UP000094379">
    <property type="component" value="Unassembled WGS sequence"/>
</dbReference>
<dbReference type="InterPro" id="IPR010723">
    <property type="entry name" value="HemN_C"/>
</dbReference>
<dbReference type="Pfam" id="PF06969">
    <property type="entry name" value="HemN_C"/>
    <property type="match status" value="1"/>
</dbReference>
<dbReference type="GO" id="GO:0051539">
    <property type="term" value="F:4 iron, 4 sulfur cluster binding"/>
    <property type="evidence" value="ECO:0007669"/>
    <property type="project" value="UniProtKB-UniRule"/>
</dbReference>
<dbReference type="GO" id="GO:0005737">
    <property type="term" value="C:cytoplasm"/>
    <property type="evidence" value="ECO:0007669"/>
    <property type="project" value="UniProtKB-SubCell"/>
</dbReference>
<organism evidence="12 13">
    <name type="scientific">Methylophaga muralis</name>
    <dbReference type="NCBI Taxonomy" id="291169"/>
    <lineage>
        <taxon>Bacteria</taxon>
        <taxon>Pseudomonadati</taxon>
        <taxon>Pseudomonadota</taxon>
        <taxon>Gammaproteobacteria</taxon>
        <taxon>Thiotrichales</taxon>
        <taxon>Piscirickettsiaceae</taxon>
        <taxon>Methylophaga</taxon>
    </lineage>
</organism>
<evidence type="ECO:0000259" key="11">
    <source>
        <dbReference type="PROSITE" id="PS51918"/>
    </source>
</evidence>
<dbReference type="SFLD" id="SFLDG01065">
    <property type="entry name" value="anaerobic_coproporphyrinogen-I"/>
    <property type="match status" value="1"/>
</dbReference>
<dbReference type="InterPro" id="IPR007197">
    <property type="entry name" value="rSAM"/>
</dbReference>
<dbReference type="PANTHER" id="PTHR13932">
    <property type="entry name" value="COPROPORPHYRINIGEN III OXIDASE"/>
    <property type="match status" value="1"/>
</dbReference>
<protein>
    <recommendedName>
        <fullName evidence="3 10">Heme chaperone HemW</fullName>
    </recommendedName>
</protein>
<keyword evidence="5 10" id="KW-0949">S-adenosyl-L-methionine</keyword>
<dbReference type="Pfam" id="PF04055">
    <property type="entry name" value="Radical_SAM"/>
    <property type="match status" value="1"/>
</dbReference>
<dbReference type="InterPro" id="IPR013785">
    <property type="entry name" value="Aldolase_TIM"/>
</dbReference>
<evidence type="ECO:0000256" key="3">
    <source>
        <dbReference type="ARBA" id="ARBA00017228"/>
    </source>
</evidence>
<evidence type="ECO:0000256" key="4">
    <source>
        <dbReference type="ARBA" id="ARBA00022617"/>
    </source>
</evidence>
<evidence type="ECO:0000256" key="9">
    <source>
        <dbReference type="ARBA" id="ARBA00023186"/>
    </source>
</evidence>
<name>A0A1E3GV86_9GAMM</name>
<evidence type="ECO:0000256" key="8">
    <source>
        <dbReference type="ARBA" id="ARBA00023014"/>
    </source>
</evidence>
<reference evidence="12 13" key="1">
    <citation type="submission" date="2016-07" db="EMBL/GenBank/DDBJ databases">
        <title>Draft Genome Sequence of Methylophaga muralis Bur 1.</title>
        <authorList>
            <person name="Vasilenko O.V."/>
            <person name="Doronina N.V."/>
            <person name="Shmareva M.N."/>
            <person name="Tarlachkov S.V."/>
            <person name="Mustakhimov I."/>
            <person name="Trotsenko Y.A."/>
        </authorList>
    </citation>
    <scope>NUCLEOTIDE SEQUENCE [LARGE SCALE GENOMIC DNA]</scope>
    <source>
        <strain evidence="12 13">Bur 1</strain>
    </source>
</reference>
<dbReference type="GO" id="GO:0046872">
    <property type="term" value="F:metal ion binding"/>
    <property type="evidence" value="ECO:0007669"/>
    <property type="project" value="UniProtKB-UniRule"/>
</dbReference>
<gene>
    <name evidence="12" type="primary">hemN_1</name>
    <name evidence="12" type="ORF">A9E74_00494</name>
</gene>
<keyword evidence="12" id="KW-0560">Oxidoreductase</keyword>
<comment type="function">
    <text evidence="10">Probably acts as a heme chaperone, transferring heme to an unknown acceptor. Binds one molecule of heme per monomer, possibly covalently. Binds 1 [4Fe-4S] cluster. The cluster is coordinated with 3 cysteines and an exchangeable S-adenosyl-L-methionine.</text>
</comment>
<dbReference type="PROSITE" id="PS51918">
    <property type="entry name" value="RADICAL_SAM"/>
    <property type="match status" value="1"/>
</dbReference>
<sequence length="397" mass="44519">MQTKIIKADATMFNFTTLPPLSLYIHVPWCVRKCPYCDFNSHQAGNEIPEKTYIDALIRDLEQDLPLVWGRTIQTIFIGGGTPSLFSAEGYDRLFSALRALLPIRADAEITLEANPGTFEAAKFTDYRAVGINRLSIGVQSFNGDSLTVLGRIHDGKQAIRAAEIAHHAGFDNFNLDLMFGLPNQTAALAQKDVETAIALEPTHISYYQLTIEPNTFFHQSPPQLPDDEPIYDWQIANQQRLAEAGYLQYEVSAYAKKGCQSRHNLNYWQFGDYLGIGAGAHGKLTSAATQSIERLVKQKQPQAYLDKVNSSQRILKQEQVGINEIGFEFMLNALRLTDGFATPLFMQHCGVPLATIKSQLAEAEERGLIDYSVEWIRPTELGQRYLNSLIELFLPQ</sequence>
<comment type="cofactor">
    <cofactor evidence="1">
        <name>[4Fe-4S] cluster</name>
        <dbReference type="ChEBI" id="CHEBI:49883"/>
    </cofactor>
</comment>
<dbReference type="InterPro" id="IPR004559">
    <property type="entry name" value="HemW-like"/>
</dbReference>
<dbReference type="Gene3D" id="3.20.20.70">
    <property type="entry name" value="Aldolase class I"/>
    <property type="match status" value="1"/>
</dbReference>
<accession>A0A1E3GV86</accession>
<keyword evidence="10" id="KW-0004">4Fe-4S</keyword>
<keyword evidence="4 10" id="KW-0349">Heme</keyword>
<dbReference type="PATRIC" id="fig|291169.3.peg.501"/>
<keyword evidence="13" id="KW-1185">Reference proteome</keyword>
<keyword evidence="7 10" id="KW-0408">Iron</keyword>
<evidence type="ECO:0000256" key="1">
    <source>
        <dbReference type="ARBA" id="ARBA00001966"/>
    </source>
</evidence>
<dbReference type="SFLD" id="SFLDF00288">
    <property type="entry name" value="HemN-like__clustered_with_nucl"/>
    <property type="match status" value="1"/>
</dbReference>
<dbReference type="STRING" id="291169.A9E74_00494"/>
<keyword evidence="10" id="KW-0963">Cytoplasm</keyword>
<keyword evidence="9 10" id="KW-0143">Chaperone</keyword>
<evidence type="ECO:0000256" key="5">
    <source>
        <dbReference type="ARBA" id="ARBA00022691"/>
    </source>
</evidence>
<dbReference type="SFLD" id="SFLDS00029">
    <property type="entry name" value="Radical_SAM"/>
    <property type="match status" value="1"/>
</dbReference>
<dbReference type="CDD" id="cd01335">
    <property type="entry name" value="Radical_SAM"/>
    <property type="match status" value="1"/>
</dbReference>
<keyword evidence="6 10" id="KW-0479">Metal-binding</keyword>
<dbReference type="EMBL" id="MCRI01000002">
    <property type="protein sequence ID" value="ODN67988.1"/>
    <property type="molecule type" value="Genomic_DNA"/>
</dbReference>
<dbReference type="PANTHER" id="PTHR13932:SF5">
    <property type="entry name" value="RADICAL S-ADENOSYL METHIONINE DOMAIN-CONTAINING PROTEIN 1, MITOCHONDRIAL"/>
    <property type="match status" value="1"/>
</dbReference>
<dbReference type="SUPFAM" id="SSF102114">
    <property type="entry name" value="Radical SAM enzymes"/>
    <property type="match status" value="1"/>
</dbReference>
<dbReference type="InterPro" id="IPR058240">
    <property type="entry name" value="rSAM_sf"/>
</dbReference>
<dbReference type="SMART" id="SM00729">
    <property type="entry name" value="Elp3"/>
    <property type="match status" value="1"/>
</dbReference>
<evidence type="ECO:0000256" key="10">
    <source>
        <dbReference type="RuleBase" id="RU364116"/>
    </source>
</evidence>
<keyword evidence="8 10" id="KW-0411">Iron-sulfur</keyword>